<accession>A0A919UMM5</accession>
<comment type="caution">
    <text evidence="2">The sequence shown here is derived from an EMBL/GenBank/DDBJ whole genome shotgun (WGS) entry which is preliminary data.</text>
</comment>
<protein>
    <recommendedName>
        <fullName evidence="4">Vegetative cell wall protein gp1</fullName>
    </recommendedName>
</protein>
<dbReference type="AlphaFoldDB" id="A0A919UMM5"/>
<evidence type="ECO:0008006" key="4">
    <source>
        <dbReference type="Google" id="ProtNLM"/>
    </source>
</evidence>
<dbReference type="RefSeq" id="WP_204040275.1">
    <property type="nucleotide sequence ID" value="NZ_BOOA01000010.1"/>
</dbReference>
<evidence type="ECO:0000256" key="1">
    <source>
        <dbReference type="SAM" id="Phobius"/>
    </source>
</evidence>
<proteinExistence type="predicted"/>
<name>A0A919UMM5_9ACTN</name>
<evidence type="ECO:0000313" key="3">
    <source>
        <dbReference type="Proteomes" id="UP000640052"/>
    </source>
</evidence>
<organism evidence="2 3">
    <name type="scientific">Acrocarpospora phusangensis</name>
    <dbReference type="NCBI Taxonomy" id="1070424"/>
    <lineage>
        <taxon>Bacteria</taxon>
        <taxon>Bacillati</taxon>
        <taxon>Actinomycetota</taxon>
        <taxon>Actinomycetes</taxon>
        <taxon>Streptosporangiales</taxon>
        <taxon>Streptosporangiaceae</taxon>
        <taxon>Acrocarpospora</taxon>
    </lineage>
</organism>
<evidence type="ECO:0000313" key="2">
    <source>
        <dbReference type="EMBL" id="GIH23463.1"/>
    </source>
</evidence>
<dbReference type="Proteomes" id="UP000640052">
    <property type="component" value="Unassembled WGS sequence"/>
</dbReference>
<reference evidence="2" key="1">
    <citation type="submission" date="2021-01" db="EMBL/GenBank/DDBJ databases">
        <title>Whole genome shotgun sequence of Acrocarpospora phusangensis NBRC 108782.</title>
        <authorList>
            <person name="Komaki H."/>
            <person name="Tamura T."/>
        </authorList>
    </citation>
    <scope>NUCLEOTIDE SEQUENCE</scope>
    <source>
        <strain evidence="2">NBRC 108782</strain>
    </source>
</reference>
<feature type="transmembrane region" description="Helical" evidence="1">
    <location>
        <begin position="15"/>
        <end position="35"/>
    </location>
</feature>
<keyword evidence="1" id="KW-1133">Transmembrane helix</keyword>
<feature type="transmembrane region" description="Helical" evidence="1">
    <location>
        <begin position="224"/>
        <end position="249"/>
    </location>
</feature>
<keyword evidence="3" id="KW-1185">Reference proteome</keyword>
<keyword evidence="1" id="KW-0472">Membrane</keyword>
<feature type="transmembrane region" description="Helical" evidence="1">
    <location>
        <begin position="68"/>
        <end position="89"/>
    </location>
</feature>
<keyword evidence="1" id="KW-0812">Transmembrane</keyword>
<sequence>MSALLGEIGRKLADVWFTLLVLPGALYLAVATAAYRLGHARPFDIGALAGDVTTFAAGPAARSAGGQALLLVAALAVAAIAGLAAQGLGSLLERIVLAADWRAWYGPLFWLADRRVARRRKRWQARAAIYHRLREDAALARARGGRPDSSPRRAAGHAMNRVAVEEPDRPTWTGDRVHAVAVRLERDHQLDLAVVWPHLWLTLPDPVRAEITAARQSLARATTLGGWAILYALLTVWWWPAGLLAVVLAGTARHRTRGTVDVYARLLEAATRLHAGELARRLGLEHDGPLTPEVGDALTRLLHSEPPMPAAIDR</sequence>
<dbReference type="EMBL" id="BOOA01000010">
    <property type="protein sequence ID" value="GIH23463.1"/>
    <property type="molecule type" value="Genomic_DNA"/>
</dbReference>
<gene>
    <name evidence="2" type="ORF">Aph01nite_17730</name>
</gene>